<keyword evidence="4" id="KW-1185">Reference proteome</keyword>
<keyword evidence="3" id="KW-0238">DNA-binding</keyword>
<feature type="domain" description="Helix-turn-helix type 11" evidence="1">
    <location>
        <begin position="2"/>
        <end position="38"/>
    </location>
</feature>
<dbReference type="SUPFAM" id="SSF46785">
    <property type="entry name" value="Winged helix' DNA-binding domain"/>
    <property type="match status" value="1"/>
</dbReference>
<protein>
    <submittedName>
        <fullName evidence="3">DNA-binding transcriptional regulator YafY</fullName>
    </submittedName>
</protein>
<reference evidence="3 4" key="1">
    <citation type="submission" date="2024-06" db="EMBL/GenBank/DDBJ databases">
        <title>Genomic Encyclopedia of Type Strains, Phase IV (KMG-IV): sequencing the most valuable type-strain genomes for metagenomic binning, comparative biology and taxonomic classification.</title>
        <authorList>
            <person name="Goeker M."/>
        </authorList>
    </citation>
    <scope>NUCLEOTIDE SEQUENCE [LARGE SCALE GENOMIC DNA]</scope>
    <source>
        <strain evidence="3 4">DSM 29846</strain>
    </source>
</reference>
<feature type="domain" description="WYL" evidence="2">
    <location>
        <begin position="129"/>
        <end position="191"/>
    </location>
</feature>
<evidence type="ECO:0000313" key="3">
    <source>
        <dbReference type="EMBL" id="MET3595922.1"/>
    </source>
</evidence>
<dbReference type="GO" id="GO:0003677">
    <property type="term" value="F:DNA binding"/>
    <property type="evidence" value="ECO:0007669"/>
    <property type="project" value="UniProtKB-KW"/>
</dbReference>
<dbReference type="Proteomes" id="UP001549036">
    <property type="component" value="Unassembled WGS sequence"/>
</dbReference>
<dbReference type="Pfam" id="PF08279">
    <property type="entry name" value="HTH_11"/>
    <property type="match status" value="1"/>
</dbReference>
<dbReference type="InterPro" id="IPR051534">
    <property type="entry name" value="CBASS_pafABC_assoc_protein"/>
</dbReference>
<dbReference type="InterPro" id="IPR036388">
    <property type="entry name" value="WH-like_DNA-bd_sf"/>
</dbReference>
<organism evidence="3 4">
    <name type="scientific">Mesorhizobium shonense</name>
    <dbReference type="NCBI Taxonomy" id="1209948"/>
    <lineage>
        <taxon>Bacteria</taxon>
        <taxon>Pseudomonadati</taxon>
        <taxon>Pseudomonadota</taxon>
        <taxon>Alphaproteobacteria</taxon>
        <taxon>Hyphomicrobiales</taxon>
        <taxon>Phyllobacteriaceae</taxon>
        <taxon>Mesorhizobium</taxon>
    </lineage>
</organism>
<comment type="caution">
    <text evidence="3">The sequence shown here is derived from an EMBL/GenBank/DDBJ whole genome shotgun (WGS) entry which is preliminary data.</text>
</comment>
<dbReference type="EMBL" id="JBEPLM010000012">
    <property type="protein sequence ID" value="MET3595922.1"/>
    <property type="molecule type" value="Genomic_DNA"/>
</dbReference>
<evidence type="ECO:0000259" key="1">
    <source>
        <dbReference type="Pfam" id="PF08279"/>
    </source>
</evidence>
<dbReference type="PANTHER" id="PTHR34580:SF1">
    <property type="entry name" value="PROTEIN PAFC"/>
    <property type="match status" value="1"/>
</dbReference>
<dbReference type="Gene3D" id="1.10.10.10">
    <property type="entry name" value="Winged helix-like DNA-binding domain superfamily/Winged helix DNA-binding domain"/>
    <property type="match status" value="1"/>
</dbReference>
<dbReference type="Pfam" id="PF13280">
    <property type="entry name" value="WYL"/>
    <property type="match status" value="1"/>
</dbReference>
<gene>
    <name evidence="3" type="ORF">ABID26_005337</name>
</gene>
<evidence type="ECO:0000259" key="2">
    <source>
        <dbReference type="Pfam" id="PF13280"/>
    </source>
</evidence>
<evidence type="ECO:0000313" key="4">
    <source>
        <dbReference type="Proteomes" id="UP001549036"/>
    </source>
</evidence>
<name>A0ABV2I0P2_9HYPH</name>
<dbReference type="InterPro" id="IPR013196">
    <property type="entry name" value="HTH_11"/>
</dbReference>
<dbReference type="InterPro" id="IPR026881">
    <property type="entry name" value="WYL_dom"/>
</dbReference>
<sequence>MTIAEIASELGISARTLARDLEILRERGLPVESDRGRGGGVRLHRTWGIGRVTLTYREAVDLLVSLAIAEQLQSPWLIANLSSIRRKLTASFAPALRDRIEALRNRILIGHSASASVVQGFAVPDGDSINALFRAFLETRVLRFSYTDVQNRKAMRLVEPQLLLLNYPVWYVIGWDRDRDAVRSFRCDRMRFALVEEEQFQLRRPEIFDKAIEGVDVIKP</sequence>
<dbReference type="InterPro" id="IPR036390">
    <property type="entry name" value="WH_DNA-bd_sf"/>
</dbReference>
<dbReference type="PANTHER" id="PTHR34580">
    <property type="match status" value="1"/>
</dbReference>
<proteinExistence type="predicted"/>
<dbReference type="PROSITE" id="PS52050">
    <property type="entry name" value="WYL"/>
    <property type="match status" value="1"/>
</dbReference>
<accession>A0ABV2I0P2</accession>